<accession>A0AAF0F917</accession>
<dbReference type="AlphaFoldDB" id="A0AAF0F917"/>
<sequence length="87" mass="9941">MLASGPLRLRIRLLPPGLPVQKSVPQQAANIARKATPSAPTPTVIEKLESMQLPPNVRLEPYVPRKVRFWKVSKPERDQLWSEFKEM</sequence>
<evidence type="ECO:0000313" key="2">
    <source>
        <dbReference type="Proteomes" id="UP001214628"/>
    </source>
</evidence>
<reference evidence="1" key="1">
    <citation type="submission" date="2023-02" db="EMBL/GenBank/DDBJ databases">
        <title>Mating type loci evolution in Malassezia.</title>
        <authorList>
            <person name="Coelho M.A."/>
        </authorList>
    </citation>
    <scope>NUCLEOTIDE SEQUENCE</scope>
    <source>
        <strain evidence="1">CBS 14136</strain>
    </source>
</reference>
<evidence type="ECO:0000313" key="1">
    <source>
        <dbReference type="EMBL" id="WFD41966.1"/>
    </source>
</evidence>
<organism evidence="1 2">
    <name type="scientific">Malassezia psittaci</name>
    <dbReference type="NCBI Taxonomy" id="1821823"/>
    <lineage>
        <taxon>Eukaryota</taxon>
        <taxon>Fungi</taxon>
        <taxon>Dikarya</taxon>
        <taxon>Basidiomycota</taxon>
        <taxon>Ustilaginomycotina</taxon>
        <taxon>Malasseziomycetes</taxon>
        <taxon>Malasseziales</taxon>
        <taxon>Malasseziaceae</taxon>
        <taxon>Malassezia</taxon>
    </lineage>
</organism>
<gene>
    <name evidence="1" type="ORF">MPSI1_000604</name>
</gene>
<keyword evidence="2" id="KW-1185">Reference proteome</keyword>
<dbReference type="EMBL" id="CP118375">
    <property type="protein sequence ID" value="WFD41966.1"/>
    <property type="molecule type" value="Genomic_DNA"/>
</dbReference>
<proteinExistence type="predicted"/>
<name>A0AAF0F917_9BASI</name>
<dbReference type="Proteomes" id="UP001214628">
    <property type="component" value="Chromosome 1"/>
</dbReference>
<protein>
    <submittedName>
        <fullName evidence="1">Uncharacterized protein</fullName>
    </submittedName>
</protein>